<feature type="domain" description="Guanylate cyclase" evidence="20">
    <location>
        <begin position="314"/>
        <end position="441"/>
    </location>
</feature>
<dbReference type="Proteomes" id="UP000031561">
    <property type="component" value="Unassembled WGS sequence"/>
</dbReference>
<protein>
    <recommendedName>
        <fullName evidence="4">Adenylate cyclase</fullName>
        <ecNumber evidence="3">4.6.1.1</ecNumber>
    </recommendedName>
    <alternativeName>
        <fullName evidence="14">ATP pyrophosphate-lyase</fullName>
    </alternativeName>
    <alternativeName>
        <fullName evidence="15">Adenylyl cyclase</fullName>
    </alternativeName>
</protein>
<dbReference type="Gene3D" id="3.30.70.1230">
    <property type="entry name" value="Nucleotide cyclase"/>
    <property type="match status" value="1"/>
</dbReference>
<comment type="subunit">
    <text evidence="16">Homodimer. Can also exist as monomer.</text>
</comment>
<keyword evidence="22" id="KW-1185">Reference proteome</keyword>
<feature type="compositionally biased region" description="Polar residues" evidence="18">
    <location>
        <begin position="74"/>
        <end position="87"/>
    </location>
</feature>
<dbReference type="GO" id="GO:0006171">
    <property type="term" value="P:cAMP biosynthetic process"/>
    <property type="evidence" value="ECO:0007669"/>
    <property type="project" value="UniProtKB-KW"/>
</dbReference>
<dbReference type="InterPro" id="IPR001054">
    <property type="entry name" value="A/G_cyclase"/>
</dbReference>
<gene>
    <name evidence="21" type="ORF">QQ91_0016100</name>
</gene>
<proteinExistence type="inferred from homology"/>
<dbReference type="AlphaFoldDB" id="A0ABD4T728"/>
<dbReference type="RefSeq" id="WP_166276185.1">
    <property type="nucleotide sequence ID" value="NZ_JTHE03000091.1"/>
</dbReference>
<feature type="transmembrane region" description="Helical" evidence="19">
    <location>
        <begin position="20"/>
        <end position="39"/>
    </location>
</feature>
<dbReference type="InterPro" id="IPR018297">
    <property type="entry name" value="A/G_cyclase_CS"/>
</dbReference>
<evidence type="ECO:0000256" key="11">
    <source>
        <dbReference type="ARBA" id="ARBA00022998"/>
    </source>
</evidence>
<keyword evidence="11" id="KW-0115">cAMP biosynthesis</keyword>
<dbReference type="Pfam" id="PF00211">
    <property type="entry name" value="Guanylate_cyc"/>
    <property type="match status" value="1"/>
</dbReference>
<comment type="catalytic activity">
    <reaction evidence="1">
        <text>ATP = 3',5'-cyclic AMP + diphosphate</text>
        <dbReference type="Rhea" id="RHEA:15389"/>
        <dbReference type="ChEBI" id="CHEBI:30616"/>
        <dbReference type="ChEBI" id="CHEBI:33019"/>
        <dbReference type="ChEBI" id="CHEBI:58165"/>
        <dbReference type="EC" id="4.6.1.1"/>
    </reaction>
</comment>
<evidence type="ECO:0000256" key="12">
    <source>
        <dbReference type="ARBA" id="ARBA00023136"/>
    </source>
</evidence>
<evidence type="ECO:0000256" key="5">
    <source>
        <dbReference type="ARBA" id="ARBA00022692"/>
    </source>
</evidence>
<keyword evidence="13 17" id="KW-0456">Lyase</keyword>
<evidence type="ECO:0000256" key="2">
    <source>
        <dbReference type="ARBA" id="ARBA00004370"/>
    </source>
</evidence>
<dbReference type="Gene3D" id="6.10.340.10">
    <property type="match status" value="1"/>
</dbReference>
<dbReference type="EMBL" id="JTHE03000091">
    <property type="protein sequence ID" value="MCM1984344.1"/>
    <property type="molecule type" value="Genomic_DNA"/>
</dbReference>
<keyword evidence="8" id="KW-0067">ATP-binding</keyword>
<evidence type="ECO:0000256" key="19">
    <source>
        <dbReference type="SAM" id="Phobius"/>
    </source>
</evidence>
<organism evidence="21 22">
    <name type="scientific">Lyngbya confervoides BDU141951</name>
    <dbReference type="NCBI Taxonomy" id="1574623"/>
    <lineage>
        <taxon>Bacteria</taxon>
        <taxon>Bacillati</taxon>
        <taxon>Cyanobacteriota</taxon>
        <taxon>Cyanophyceae</taxon>
        <taxon>Oscillatoriophycideae</taxon>
        <taxon>Oscillatoriales</taxon>
        <taxon>Microcoleaceae</taxon>
        <taxon>Lyngbya</taxon>
    </lineage>
</organism>
<dbReference type="GO" id="GO:0004016">
    <property type="term" value="F:adenylate cyclase activity"/>
    <property type="evidence" value="ECO:0007669"/>
    <property type="project" value="UniProtKB-EC"/>
</dbReference>
<evidence type="ECO:0000313" key="21">
    <source>
        <dbReference type="EMBL" id="MCM1984344.1"/>
    </source>
</evidence>
<dbReference type="PROSITE" id="PS50125">
    <property type="entry name" value="GUANYLATE_CYCLASE_2"/>
    <property type="match status" value="1"/>
</dbReference>
<accession>A0ABD4T728</accession>
<dbReference type="PANTHER" id="PTHR11920:SF335">
    <property type="entry name" value="GUANYLATE CYCLASE"/>
    <property type="match status" value="1"/>
</dbReference>
<keyword evidence="12 19" id="KW-0472">Membrane</keyword>
<dbReference type="GO" id="GO:0046872">
    <property type="term" value="F:metal ion binding"/>
    <property type="evidence" value="ECO:0007669"/>
    <property type="project" value="UniProtKB-KW"/>
</dbReference>
<name>A0ABD4T728_9CYAN</name>
<evidence type="ECO:0000256" key="17">
    <source>
        <dbReference type="RuleBase" id="RU000405"/>
    </source>
</evidence>
<keyword evidence="5 19" id="KW-0812">Transmembrane</keyword>
<evidence type="ECO:0000256" key="10">
    <source>
        <dbReference type="ARBA" id="ARBA00022989"/>
    </source>
</evidence>
<evidence type="ECO:0000256" key="14">
    <source>
        <dbReference type="ARBA" id="ARBA00032597"/>
    </source>
</evidence>
<comment type="subcellular location">
    <subcellularLocation>
        <location evidence="2">Membrane</location>
    </subcellularLocation>
</comment>
<comment type="caution">
    <text evidence="21">The sequence shown here is derived from an EMBL/GenBank/DDBJ whole genome shotgun (WGS) entry which is preliminary data.</text>
</comment>
<dbReference type="GO" id="GO:0005886">
    <property type="term" value="C:plasma membrane"/>
    <property type="evidence" value="ECO:0007669"/>
    <property type="project" value="UniProtKB-ARBA"/>
</dbReference>
<evidence type="ECO:0000256" key="1">
    <source>
        <dbReference type="ARBA" id="ARBA00001593"/>
    </source>
</evidence>
<evidence type="ECO:0000256" key="13">
    <source>
        <dbReference type="ARBA" id="ARBA00023239"/>
    </source>
</evidence>
<evidence type="ECO:0000256" key="3">
    <source>
        <dbReference type="ARBA" id="ARBA00012201"/>
    </source>
</evidence>
<reference evidence="21 22" key="1">
    <citation type="journal article" date="2015" name="Genome Announc.">
        <title>Draft Genome Sequence of Filamentous Marine Cyanobacterium Lyngbya confervoides Strain BDU141951.</title>
        <authorList>
            <person name="Chandrababunaidu M.M."/>
            <person name="Sen D."/>
            <person name="Tripathy S."/>
        </authorList>
    </citation>
    <scope>NUCLEOTIDE SEQUENCE [LARGE SCALE GENOMIC DNA]</scope>
    <source>
        <strain evidence="21 22">BDU141951</strain>
    </source>
</reference>
<evidence type="ECO:0000256" key="9">
    <source>
        <dbReference type="ARBA" id="ARBA00022842"/>
    </source>
</evidence>
<dbReference type="FunFam" id="3.30.70.1230:FF:000033">
    <property type="entry name" value="Adenylate cyclase"/>
    <property type="match status" value="1"/>
</dbReference>
<dbReference type="SUPFAM" id="SSF55073">
    <property type="entry name" value="Nucleotide cyclase"/>
    <property type="match status" value="1"/>
</dbReference>
<dbReference type="InterPro" id="IPR029787">
    <property type="entry name" value="Nucleotide_cyclase"/>
</dbReference>
<evidence type="ECO:0000256" key="8">
    <source>
        <dbReference type="ARBA" id="ARBA00022840"/>
    </source>
</evidence>
<evidence type="ECO:0000259" key="20">
    <source>
        <dbReference type="PROSITE" id="PS50125"/>
    </source>
</evidence>
<dbReference type="InterPro" id="IPR050401">
    <property type="entry name" value="Cyclic_nucleotide_synthase"/>
</dbReference>
<dbReference type="EC" id="4.6.1.1" evidence="3"/>
<evidence type="ECO:0000256" key="7">
    <source>
        <dbReference type="ARBA" id="ARBA00022741"/>
    </source>
</evidence>
<feature type="region of interest" description="Disordered" evidence="18">
    <location>
        <begin position="63"/>
        <end position="87"/>
    </location>
</feature>
<evidence type="ECO:0000256" key="6">
    <source>
        <dbReference type="ARBA" id="ARBA00022723"/>
    </source>
</evidence>
<evidence type="ECO:0000256" key="16">
    <source>
        <dbReference type="ARBA" id="ARBA00064436"/>
    </source>
</evidence>
<evidence type="ECO:0000313" key="22">
    <source>
        <dbReference type="Proteomes" id="UP000031561"/>
    </source>
</evidence>
<dbReference type="SMART" id="SM00044">
    <property type="entry name" value="CYCc"/>
    <property type="match status" value="1"/>
</dbReference>
<keyword evidence="9" id="KW-0460">Magnesium</keyword>
<evidence type="ECO:0000256" key="18">
    <source>
        <dbReference type="SAM" id="MobiDB-lite"/>
    </source>
</evidence>
<keyword evidence="7" id="KW-0547">Nucleotide-binding</keyword>
<dbReference type="PROSITE" id="PS00452">
    <property type="entry name" value="GUANYLATE_CYCLASE_1"/>
    <property type="match status" value="1"/>
</dbReference>
<dbReference type="CDD" id="cd07302">
    <property type="entry name" value="CHD"/>
    <property type="match status" value="1"/>
</dbReference>
<evidence type="ECO:0000256" key="15">
    <source>
        <dbReference type="ARBA" id="ARBA00032637"/>
    </source>
</evidence>
<sequence length="502" mass="57036">MRQSWWRCFSSRLSKRIVRSAFLSIVLLELFLFIPSYIFRERELFRSLETDSLTTLLTLRGTLATPPPEEDNANPESSTLNPPSNASTQDRRLLAALKQQVETKEVIAGAALYRANGQFLGDFGAREDIPEVDQEILRRNRLFTAKYRVQERYDIVWPAERFNNQYIVAFRLRTLEIRRAMVNYTLQRLAMVLAVSAFVSLVLLTRLQKILITPILQFRDDLTAAGQAAGQEDTPLFYTFYQTRQDELGDVAVAFCQMYHQVRQEIRDRRRAEAALIGEQEKSERLLLNILPGAIARRLKEDPAALASRFDEVTILFADIVGFTELASQMKPLELLTQLNGIFSAFDKLAEHYGLEKIKTIGDAYMIVGGIPTPRPDHAIAVLEMAIEMLAVMQDFHQPDGKPYQLRIGINTGPVIAGVIGRKKFSYDLWGDAVNIASRMESHGLSNHIQVTPVTYERLKHLYEFEKRTGLVIKNVGTMDTYLYKGRKVVETASKVQSAPVA</sequence>
<evidence type="ECO:0000256" key="4">
    <source>
        <dbReference type="ARBA" id="ARBA00021420"/>
    </source>
</evidence>
<dbReference type="GO" id="GO:0005524">
    <property type="term" value="F:ATP binding"/>
    <property type="evidence" value="ECO:0007669"/>
    <property type="project" value="UniProtKB-KW"/>
</dbReference>
<dbReference type="PANTHER" id="PTHR11920">
    <property type="entry name" value="GUANYLYL CYCLASE"/>
    <property type="match status" value="1"/>
</dbReference>
<keyword evidence="10 19" id="KW-1133">Transmembrane helix</keyword>
<comment type="similarity">
    <text evidence="17">Belongs to the adenylyl cyclase class-4/guanylyl cyclase family.</text>
</comment>
<keyword evidence="6" id="KW-0479">Metal-binding</keyword>